<reference evidence="1 2" key="1">
    <citation type="journal article" date="2023" name="Commun. Biol.">
        <title>Genome analysis of Parmales, the sister group of diatoms, reveals the evolutionary specialization of diatoms from phago-mixotrophs to photoautotrophs.</title>
        <authorList>
            <person name="Ban H."/>
            <person name="Sato S."/>
            <person name="Yoshikawa S."/>
            <person name="Yamada K."/>
            <person name="Nakamura Y."/>
            <person name="Ichinomiya M."/>
            <person name="Sato N."/>
            <person name="Blanc-Mathieu R."/>
            <person name="Endo H."/>
            <person name="Kuwata A."/>
            <person name="Ogata H."/>
        </authorList>
    </citation>
    <scope>NUCLEOTIDE SEQUENCE [LARGE SCALE GENOMIC DNA]</scope>
</reference>
<feature type="non-terminal residue" evidence="1">
    <location>
        <position position="1"/>
    </location>
</feature>
<accession>A0ABQ6MZZ4</accession>
<evidence type="ECO:0000313" key="1">
    <source>
        <dbReference type="EMBL" id="GMI36339.1"/>
    </source>
</evidence>
<proteinExistence type="predicted"/>
<sequence length="169" mass="19610">WFHTHIDHPRDIERRDRLRRHHSVDAAARLLQRKYRARYGRARFKALQEVIRITKAKAEAEAALKDGKNWWPQRVRDYSGIDPKLKIQHGKRRIFESAKGWGHYVNDEFIPAPPELTDAHVSRTYTDTLDKSPLKFTGGDITDAINAIDTKHDHILGGGKKGNNVKRFN</sequence>
<keyword evidence="2" id="KW-1185">Reference proteome</keyword>
<evidence type="ECO:0000313" key="2">
    <source>
        <dbReference type="Proteomes" id="UP001165060"/>
    </source>
</evidence>
<protein>
    <submittedName>
        <fullName evidence="1">Uncharacterized protein</fullName>
    </submittedName>
</protein>
<gene>
    <name evidence="1" type="ORF">TeGR_g12348</name>
</gene>
<dbReference type="Proteomes" id="UP001165060">
    <property type="component" value="Unassembled WGS sequence"/>
</dbReference>
<organism evidence="1 2">
    <name type="scientific">Tetraparma gracilis</name>
    <dbReference type="NCBI Taxonomy" id="2962635"/>
    <lineage>
        <taxon>Eukaryota</taxon>
        <taxon>Sar</taxon>
        <taxon>Stramenopiles</taxon>
        <taxon>Ochrophyta</taxon>
        <taxon>Bolidophyceae</taxon>
        <taxon>Parmales</taxon>
        <taxon>Triparmaceae</taxon>
        <taxon>Tetraparma</taxon>
    </lineage>
</organism>
<name>A0ABQ6MZZ4_9STRA</name>
<dbReference type="EMBL" id="BRYB01003422">
    <property type="protein sequence ID" value="GMI36339.1"/>
    <property type="molecule type" value="Genomic_DNA"/>
</dbReference>
<comment type="caution">
    <text evidence="1">The sequence shown here is derived from an EMBL/GenBank/DDBJ whole genome shotgun (WGS) entry which is preliminary data.</text>
</comment>